<dbReference type="PROSITE" id="PS50931">
    <property type="entry name" value="HTH_LYSR"/>
    <property type="match status" value="1"/>
</dbReference>
<reference evidence="6 7" key="1">
    <citation type="submission" date="2023-09" db="EMBL/GenBank/DDBJ databases">
        <authorList>
            <person name="Rey-Velasco X."/>
        </authorList>
    </citation>
    <scope>NUCLEOTIDE SEQUENCE [LARGE SCALE GENOMIC DNA]</scope>
    <source>
        <strain evidence="6 7">W345</strain>
    </source>
</reference>
<organism evidence="6 7">
    <name type="scientific">Banduia mediterranea</name>
    <dbReference type="NCBI Taxonomy" id="3075609"/>
    <lineage>
        <taxon>Bacteria</taxon>
        <taxon>Pseudomonadati</taxon>
        <taxon>Pseudomonadota</taxon>
        <taxon>Gammaproteobacteria</taxon>
        <taxon>Nevskiales</taxon>
        <taxon>Algiphilaceae</taxon>
        <taxon>Banduia</taxon>
    </lineage>
</organism>
<dbReference type="InterPro" id="IPR000847">
    <property type="entry name" value="LysR_HTH_N"/>
</dbReference>
<evidence type="ECO:0000313" key="7">
    <source>
        <dbReference type="Proteomes" id="UP001254608"/>
    </source>
</evidence>
<accession>A0ABU2WEM7</accession>
<dbReference type="Gene3D" id="3.40.190.290">
    <property type="match status" value="1"/>
</dbReference>
<dbReference type="RefSeq" id="WP_311363379.1">
    <property type="nucleotide sequence ID" value="NZ_JAVRIC010000001.1"/>
</dbReference>
<gene>
    <name evidence="6" type="ORF">RM530_01225</name>
</gene>
<comment type="caution">
    <text evidence="6">The sequence shown here is derived from an EMBL/GenBank/DDBJ whole genome shotgun (WGS) entry which is preliminary data.</text>
</comment>
<dbReference type="SUPFAM" id="SSF53850">
    <property type="entry name" value="Periplasmic binding protein-like II"/>
    <property type="match status" value="1"/>
</dbReference>
<dbReference type="Pfam" id="PF03466">
    <property type="entry name" value="LysR_substrate"/>
    <property type="match status" value="1"/>
</dbReference>
<name>A0ABU2WEM7_9GAMM</name>
<proteinExistence type="inferred from homology"/>
<keyword evidence="2" id="KW-0805">Transcription regulation</keyword>
<dbReference type="Pfam" id="PF00126">
    <property type="entry name" value="HTH_1"/>
    <property type="match status" value="1"/>
</dbReference>
<evidence type="ECO:0000313" key="6">
    <source>
        <dbReference type="EMBL" id="MDT0495988.1"/>
    </source>
</evidence>
<dbReference type="PANTHER" id="PTHR30126:SF4">
    <property type="entry name" value="LYSR FAMILY TRANSCRIPTIONAL REGULATOR"/>
    <property type="match status" value="1"/>
</dbReference>
<protein>
    <submittedName>
        <fullName evidence="6">LysR substrate-binding domain-containing protein</fullName>
    </submittedName>
</protein>
<evidence type="ECO:0000256" key="1">
    <source>
        <dbReference type="ARBA" id="ARBA00009437"/>
    </source>
</evidence>
<keyword evidence="4" id="KW-0804">Transcription</keyword>
<evidence type="ECO:0000256" key="3">
    <source>
        <dbReference type="ARBA" id="ARBA00023125"/>
    </source>
</evidence>
<keyword evidence="7" id="KW-1185">Reference proteome</keyword>
<dbReference type="Proteomes" id="UP001254608">
    <property type="component" value="Unassembled WGS sequence"/>
</dbReference>
<dbReference type="EMBL" id="JAVRIC010000001">
    <property type="protein sequence ID" value="MDT0495988.1"/>
    <property type="molecule type" value="Genomic_DNA"/>
</dbReference>
<dbReference type="InterPro" id="IPR005119">
    <property type="entry name" value="LysR_subst-bd"/>
</dbReference>
<evidence type="ECO:0000256" key="2">
    <source>
        <dbReference type="ARBA" id="ARBA00023015"/>
    </source>
</evidence>
<dbReference type="Gene3D" id="1.10.10.10">
    <property type="entry name" value="Winged helix-like DNA-binding domain superfamily/Winged helix DNA-binding domain"/>
    <property type="match status" value="1"/>
</dbReference>
<evidence type="ECO:0000256" key="4">
    <source>
        <dbReference type="ARBA" id="ARBA00023163"/>
    </source>
</evidence>
<dbReference type="SUPFAM" id="SSF46785">
    <property type="entry name" value="Winged helix' DNA-binding domain"/>
    <property type="match status" value="1"/>
</dbReference>
<comment type="similarity">
    <text evidence="1">Belongs to the LysR transcriptional regulatory family.</text>
</comment>
<sequence>MKLSLDALRTLEAIVEYGSFAGAAGALHRVPSALTYTIQKLEADLGVRLFERSGRRAEPTAVGRALVEEARGLLRQAERVESRIKRLSEGWEAELAVAVDGLVPMEWLFPMVEDFDRHGASTRLRLMQELIGGPWDALIDRRVDVAVAAGETPSGYGLTSRVIGEIEWVYVLAAKHVLADAEEPLTESVLLEHRAVVVADSSRRLSVGTSGVHPGQPTLTVSTLEHKIAAQIRGLGGGFLPLHLARAHIEAGRLRHKAVETPREPLTLRVAWRDSEAGRGVQWIREWLLHSGDLCSRLREFSS</sequence>
<dbReference type="InterPro" id="IPR036388">
    <property type="entry name" value="WH-like_DNA-bd_sf"/>
</dbReference>
<dbReference type="PANTHER" id="PTHR30126">
    <property type="entry name" value="HTH-TYPE TRANSCRIPTIONAL REGULATOR"/>
    <property type="match status" value="1"/>
</dbReference>
<feature type="domain" description="HTH lysR-type" evidence="5">
    <location>
        <begin position="3"/>
        <end position="60"/>
    </location>
</feature>
<keyword evidence="3" id="KW-0238">DNA-binding</keyword>
<evidence type="ECO:0000259" key="5">
    <source>
        <dbReference type="PROSITE" id="PS50931"/>
    </source>
</evidence>
<dbReference type="InterPro" id="IPR036390">
    <property type="entry name" value="WH_DNA-bd_sf"/>
</dbReference>